<evidence type="ECO:0000313" key="2">
    <source>
        <dbReference type="Proteomes" id="UP000034617"/>
    </source>
</evidence>
<protein>
    <submittedName>
        <fullName evidence="1">Uncharacterized protein</fullName>
    </submittedName>
</protein>
<sequence>MSQMENKTFGAIARRLTDDDLKKAFLLLLKARHRLIYILS</sequence>
<proteinExistence type="predicted"/>
<accession>A0A0G1GJV5</accession>
<evidence type="ECO:0000313" key="1">
    <source>
        <dbReference type="EMBL" id="KKT34628.1"/>
    </source>
</evidence>
<gene>
    <name evidence="1" type="ORF">UW22_C0069G0002</name>
</gene>
<organism evidence="1 2">
    <name type="scientific">Candidatus Gottesmanbacteria bacterium GW2011_GWB1_44_11c</name>
    <dbReference type="NCBI Taxonomy" id="1618447"/>
    <lineage>
        <taxon>Bacteria</taxon>
        <taxon>Candidatus Gottesmaniibacteriota</taxon>
    </lineage>
</organism>
<dbReference type="AlphaFoldDB" id="A0A0G1GJV5"/>
<dbReference type="Proteomes" id="UP000034617">
    <property type="component" value="Unassembled WGS sequence"/>
</dbReference>
<reference evidence="1 2" key="1">
    <citation type="journal article" date="2015" name="Nature">
        <title>rRNA introns, odd ribosomes, and small enigmatic genomes across a large radiation of phyla.</title>
        <authorList>
            <person name="Brown C.T."/>
            <person name="Hug L.A."/>
            <person name="Thomas B.C."/>
            <person name="Sharon I."/>
            <person name="Castelle C.J."/>
            <person name="Singh A."/>
            <person name="Wilkins M.J."/>
            <person name="Williams K.H."/>
            <person name="Banfield J.F."/>
        </authorList>
    </citation>
    <scope>NUCLEOTIDE SEQUENCE [LARGE SCALE GENOMIC DNA]</scope>
</reference>
<comment type="caution">
    <text evidence="1">The sequence shown here is derived from an EMBL/GenBank/DDBJ whole genome shotgun (WGS) entry which is preliminary data.</text>
</comment>
<dbReference type="EMBL" id="LCHM01000069">
    <property type="protein sequence ID" value="KKT34628.1"/>
    <property type="molecule type" value="Genomic_DNA"/>
</dbReference>
<name>A0A0G1GJV5_9BACT</name>